<name>A0A3P6TLW8_DIBLA</name>
<organism evidence="2 3">
    <name type="scientific">Dibothriocephalus latus</name>
    <name type="common">Fish tapeworm</name>
    <name type="synonym">Diphyllobothrium latum</name>
    <dbReference type="NCBI Taxonomy" id="60516"/>
    <lineage>
        <taxon>Eukaryota</taxon>
        <taxon>Metazoa</taxon>
        <taxon>Spiralia</taxon>
        <taxon>Lophotrochozoa</taxon>
        <taxon>Platyhelminthes</taxon>
        <taxon>Cestoda</taxon>
        <taxon>Eucestoda</taxon>
        <taxon>Diphyllobothriidea</taxon>
        <taxon>Diphyllobothriidae</taxon>
        <taxon>Dibothriocephalus</taxon>
    </lineage>
</organism>
<dbReference type="Pfam" id="PF10350">
    <property type="entry name" value="DUF2428"/>
    <property type="match status" value="1"/>
</dbReference>
<dbReference type="InterPro" id="IPR019442">
    <property type="entry name" value="THADA/TRM732_DUF2428"/>
</dbReference>
<proteinExistence type="predicted"/>
<reference evidence="2 3" key="1">
    <citation type="submission" date="2018-11" db="EMBL/GenBank/DDBJ databases">
        <authorList>
            <consortium name="Pathogen Informatics"/>
        </authorList>
    </citation>
    <scope>NUCLEOTIDE SEQUENCE [LARGE SCALE GENOMIC DNA]</scope>
</reference>
<evidence type="ECO:0000313" key="3">
    <source>
        <dbReference type="Proteomes" id="UP000281553"/>
    </source>
</evidence>
<protein>
    <recommendedName>
        <fullName evidence="1">DUF2428 domain-containing protein</fullName>
    </recommendedName>
</protein>
<accession>A0A3P6TLW8</accession>
<dbReference type="OrthoDB" id="6614653at2759"/>
<dbReference type="EMBL" id="UYRU01045261">
    <property type="protein sequence ID" value="VDK89096.1"/>
    <property type="molecule type" value="Genomic_DNA"/>
</dbReference>
<keyword evidence="3" id="KW-1185">Reference proteome</keyword>
<evidence type="ECO:0000313" key="2">
    <source>
        <dbReference type="EMBL" id="VDK89096.1"/>
    </source>
</evidence>
<feature type="domain" description="DUF2428" evidence="1">
    <location>
        <begin position="156"/>
        <end position="328"/>
    </location>
</feature>
<dbReference type="Proteomes" id="UP000281553">
    <property type="component" value="Unassembled WGS sequence"/>
</dbReference>
<evidence type="ECO:0000259" key="1">
    <source>
        <dbReference type="Pfam" id="PF10350"/>
    </source>
</evidence>
<dbReference type="AlphaFoldDB" id="A0A3P6TLW8"/>
<gene>
    <name evidence="2" type="ORF">DILT_LOCUS4321</name>
</gene>
<sequence>MVDVALDSLKVLTFLFTDFNAKVLGFAHRASGFLTAINAICSWVGQALPLNKFPHYLTSDAGVRTEFSARLRPLQEDLLSQGSHLVHACIHLSNACLALMGCSPLCVDLTSDVDPSLPSDAGASSFEVLGKSIVTFASKANPKSVQMDNSATPDRRNEKALTAIELLPEYQHILSWAWKTLKLTSDVLVTWLYLRVCAFLASAVDDDDASSDPTTTTMDAETHRILRLIGNQLIHILIVCRHKGTVEAVYQSLQQYLTVTARLDCFLQSCASNQKLRVLTVARALLTNLIRPEEVIDVCLAALSDCKFSVTRRAAGLWPASKAALLAELAASPAQQVSFATIIAMRLVGSTYSRPPPSVLEVFGRYPTLFDTFVAALKEVSSKTSASCLSSTAKLLVPLLGLLSRLSSSPPSMFP</sequence>